<organism evidence="1 2">
    <name type="scientific">Pisolithus tinctorius Marx 270</name>
    <dbReference type="NCBI Taxonomy" id="870435"/>
    <lineage>
        <taxon>Eukaryota</taxon>
        <taxon>Fungi</taxon>
        <taxon>Dikarya</taxon>
        <taxon>Basidiomycota</taxon>
        <taxon>Agaricomycotina</taxon>
        <taxon>Agaricomycetes</taxon>
        <taxon>Agaricomycetidae</taxon>
        <taxon>Boletales</taxon>
        <taxon>Sclerodermatineae</taxon>
        <taxon>Pisolithaceae</taxon>
        <taxon>Pisolithus</taxon>
    </lineage>
</organism>
<evidence type="ECO:0000313" key="1">
    <source>
        <dbReference type="EMBL" id="KIO05601.1"/>
    </source>
</evidence>
<gene>
    <name evidence="1" type="ORF">M404DRAFT_512414</name>
</gene>
<dbReference type="InParanoid" id="A0A0C3PC65"/>
<reference evidence="2" key="2">
    <citation type="submission" date="2015-01" db="EMBL/GenBank/DDBJ databases">
        <title>Evolutionary Origins and Diversification of the Mycorrhizal Mutualists.</title>
        <authorList>
            <consortium name="DOE Joint Genome Institute"/>
            <consortium name="Mycorrhizal Genomics Consortium"/>
            <person name="Kohler A."/>
            <person name="Kuo A."/>
            <person name="Nagy L.G."/>
            <person name="Floudas D."/>
            <person name="Copeland A."/>
            <person name="Barry K.W."/>
            <person name="Cichocki N."/>
            <person name="Veneault-Fourrey C."/>
            <person name="LaButti K."/>
            <person name="Lindquist E.A."/>
            <person name="Lipzen A."/>
            <person name="Lundell T."/>
            <person name="Morin E."/>
            <person name="Murat C."/>
            <person name="Riley R."/>
            <person name="Ohm R."/>
            <person name="Sun H."/>
            <person name="Tunlid A."/>
            <person name="Henrissat B."/>
            <person name="Grigoriev I.V."/>
            <person name="Hibbett D.S."/>
            <person name="Martin F."/>
        </authorList>
    </citation>
    <scope>NUCLEOTIDE SEQUENCE [LARGE SCALE GENOMIC DNA]</scope>
    <source>
        <strain evidence="2">Marx 270</strain>
    </source>
</reference>
<name>A0A0C3PC65_PISTI</name>
<sequence>MHRTIDGLPEHYICSIANVRSHEPSRPVQLLVDLSVRRHLTVPIAYLYSMTGHHWERDGCQNVTLVQPQTDVVAEFSRFLGMQYASYRSQSPKTSSQRTNTRYVFFELHLWRHDF</sequence>
<proteinExistence type="predicted"/>
<keyword evidence="2" id="KW-1185">Reference proteome</keyword>
<protein>
    <submittedName>
        <fullName evidence="1">Uncharacterized protein</fullName>
    </submittedName>
</protein>
<reference evidence="1 2" key="1">
    <citation type="submission" date="2014-04" db="EMBL/GenBank/DDBJ databases">
        <authorList>
            <consortium name="DOE Joint Genome Institute"/>
            <person name="Kuo A."/>
            <person name="Kohler A."/>
            <person name="Costa M.D."/>
            <person name="Nagy L.G."/>
            <person name="Floudas D."/>
            <person name="Copeland A."/>
            <person name="Barry K.W."/>
            <person name="Cichocki N."/>
            <person name="Veneault-Fourrey C."/>
            <person name="LaButti K."/>
            <person name="Lindquist E.A."/>
            <person name="Lipzen A."/>
            <person name="Lundell T."/>
            <person name="Morin E."/>
            <person name="Murat C."/>
            <person name="Sun H."/>
            <person name="Tunlid A."/>
            <person name="Henrissat B."/>
            <person name="Grigoriev I.V."/>
            <person name="Hibbett D.S."/>
            <person name="Martin F."/>
            <person name="Nordberg H.P."/>
            <person name="Cantor M.N."/>
            <person name="Hua S.X."/>
        </authorList>
    </citation>
    <scope>NUCLEOTIDE SEQUENCE [LARGE SCALE GENOMIC DNA]</scope>
    <source>
        <strain evidence="1 2">Marx 270</strain>
    </source>
</reference>
<accession>A0A0C3PC65</accession>
<dbReference type="Proteomes" id="UP000054217">
    <property type="component" value="Unassembled WGS sequence"/>
</dbReference>
<dbReference type="HOGENOM" id="CLU_2109992_0_0_1"/>
<dbReference type="AlphaFoldDB" id="A0A0C3PC65"/>
<evidence type="ECO:0000313" key="2">
    <source>
        <dbReference type="Proteomes" id="UP000054217"/>
    </source>
</evidence>
<dbReference type="EMBL" id="KN831966">
    <property type="protein sequence ID" value="KIO05601.1"/>
    <property type="molecule type" value="Genomic_DNA"/>
</dbReference>